<dbReference type="EMBL" id="NVUS01000004">
    <property type="protein sequence ID" value="PCJ02473.1"/>
    <property type="molecule type" value="Genomic_DNA"/>
</dbReference>
<dbReference type="InterPro" id="IPR036249">
    <property type="entry name" value="Thioredoxin-like_sf"/>
</dbReference>
<dbReference type="InterPro" id="IPR013766">
    <property type="entry name" value="Thioredoxin_domain"/>
</dbReference>
<evidence type="ECO:0000256" key="1">
    <source>
        <dbReference type="ARBA" id="ARBA00023157"/>
    </source>
</evidence>
<dbReference type="CDD" id="cd03014">
    <property type="entry name" value="PRX_Atyp2cys"/>
    <property type="match status" value="1"/>
</dbReference>
<keyword evidence="4" id="KW-0560">Oxidoreductase</keyword>
<proteinExistence type="predicted"/>
<keyword evidence="1" id="KW-1015">Disulfide bond</keyword>
<dbReference type="NCBIfam" id="NF001808">
    <property type="entry name" value="PRK00522.1"/>
    <property type="match status" value="1"/>
</dbReference>
<comment type="caution">
    <text evidence="4">The sequence shown here is derived from an EMBL/GenBank/DDBJ whole genome shotgun (WGS) entry which is preliminary data.</text>
</comment>
<protein>
    <submittedName>
        <fullName evidence="4">Lipid hydroperoxide peroxidase</fullName>
    </submittedName>
</protein>
<reference evidence="4" key="2">
    <citation type="journal article" date="2018" name="ISME J.">
        <title>A dynamic microbial community with high functional redundancy inhabits the cold, oxic subseafloor aquifer.</title>
        <authorList>
            <person name="Tully B.J."/>
            <person name="Wheat C.G."/>
            <person name="Glazer B.T."/>
            <person name="Huber J.A."/>
        </authorList>
    </citation>
    <scope>NUCLEOTIDE SEQUENCE</scope>
    <source>
        <strain evidence="4">NORP83</strain>
    </source>
</reference>
<keyword evidence="4" id="KW-0575">Peroxidase</keyword>
<accession>A0A2A4Z643</accession>
<dbReference type="InterPro" id="IPR013740">
    <property type="entry name" value="Redoxin"/>
</dbReference>
<dbReference type="PANTHER" id="PTHR43110:SF1">
    <property type="entry name" value="THIOL PEROXIDASE"/>
    <property type="match status" value="1"/>
</dbReference>
<dbReference type="AlphaFoldDB" id="A0A2A4Z643"/>
<dbReference type="InterPro" id="IPR002065">
    <property type="entry name" value="TPX"/>
</dbReference>
<sequence length="168" mass="18034">MSSVNLNGKKTGILGLFPQKGDQAPDFTVTGVDLADITLDSLRGKNVVLNFFPSVDTGICALGLVRFNKEADGLSDTVILGISQDMPFAAGRFCRAEGIEALKIGSVFRHQQVLEDYGVKIAEGPLRNVSARAVIVLDKEGIVKHAELVEEMTNEPNYDAAMEALALI</sequence>
<evidence type="ECO:0000256" key="2">
    <source>
        <dbReference type="ARBA" id="ARBA00023284"/>
    </source>
</evidence>
<dbReference type="PANTHER" id="PTHR43110">
    <property type="entry name" value="THIOL PEROXIDASE"/>
    <property type="match status" value="1"/>
</dbReference>
<dbReference type="Pfam" id="PF08534">
    <property type="entry name" value="Redoxin"/>
    <property type="match status" value="1"/>
</dbReference>
<dbReference type="SUPFAM" id="SSF52833">
    <property type="entry name" value="Thioredoxin-like"/>
    <property type="match status" value="1"/>
</dbReference>
<organism evidence="4">
    <name type="scientific">OCS116 cluster bacterium</name>
    <dbReference type="NCBI Taxonomy" id="2030921"/>
    <lineage>
        <taxon>Bacteria</taxon>
        <taxon>Pseudomonadati</taxon>
        <taxon>Pseudomonadota</taxon>
        <taxon>Alphaproteobacteria</taxon>
        <taxon>OCS116 cluster</taxon>
    </lineage>
</organism>
<name>A0A2A4Z643_9PROT</name>
<evidence type="ECO:0000313" key="4">
    <source>
        <dbReference type="EMBL" id="PCJ02473.1"/>
    </source>
</evidence>
<dbReference type="GO" id="GO:0008379">
    <property type="term" value="F:thioredoxin peroxidase activity"/>
    <property type="evidence" value="ECO:0007669"/>
    <property type="project" value="InterPro"/>
</dbReference>
<dbReference type="InterPro" id="IPR050455">
    <property type="entry name" value="Tpx_Peroxidase_subfamily"/>
</dbReference>
<evidence type="ECO:0000259" key="3">
    <source>
        <dbReference type="PROSITE" id="PS51352"/>
    </source>
</evidence>
<feature type="domain" description="Thioredoxin" evidence="3">
    <location>
        <begin position="18"/>
        <end position="168"/>
    </location>
</feature>
<dbReference type="Gene3D" id="3.40.30.10">
    <property type="entry name" value="Glutaredoxin"/>
    <property type="match status" value="1"/>
</dbReference>
<reference key="1">
    <citation type="submission" date="2017-08" db="EMBL/GenBank/DDBJ databases">
        <title>A dynamic microbial community with high functional redundancy inhabits the cold, oxic subseafloor aquifer.</title>
        <authorList>
            <person name="Tully B.J."/>
            <person name="Wheat C.G."/>
            <person name="Glazer B.T."/>
            <person name="Huber J.A."/>
        </authorList>
    </citation>
    <scope>NUCLEOTIDE SEQUENCE [LARGE SCALE GENOMIC DNA]</scope>
</reference>
<keyword evidence="2" id="KW-0676">Redox-active center</keyword>
<gene>
    <name evidence="4" type="ORF">COB13_04570</name>
</gene>
<dbReference type="PROSITE" id="PS51352">
    <property type="entry name" value="THIOREDOXIN_2"/>
    <property type="match status" value="1"/>
</dbReference>